<evidence type="ECO:0000313" key="15">
    <source>
        <dbReference type="Proteomes" id="UP000028483"/>
    </source>
</evidence>
<feature type="binding site" evidence="11">
    <location>
        <begin position="156"/>
        <end position="160"/>
    </location>
    <ligand>
        <name>NADP(+)</name>
        <dbReference type="ChEBI" id="CHEBI:58349"/>
    </ligand>
</feature>
<dbReference type="InterPro" id="IPR002347">
    <property type="entry name" value="SDR_fam"/>
</dbReference>
<dbReference type="FunFam" id="3.40.50.720:FF:000037">
    <property type="entry name" value="3-oxoacyl-[acyl-carrier-protein] reductase FabG"/>
    <property type="match status" value="1"/>
</dbReference>
<evidence type="ECO:0000256" key="6">
    <source>
        <dbReference type="ARBA" id="ARBA00022857"/>
    </source>
</evidence>
<accession>A0A077P9D1</accession>
<keyword evidence="7 12" id="KW-0560">Oxidoreductase</keyword>
<feature type="binding site" evidence="11">
    <location>
        <position position="189"/>
    </location>
    <ligand>
        <name>NADP(+)</name>
        <dbReference type="ChEBI" id="CHEBI:58349"/>
    </ligand>
</feature>
<evidence type="ECO:0000256" key="4">
    <source>
        <dbReference type="ARBA" id="ARBA00022516"/>
    </source>
</evidence>
<dbReference type="InterPro" id="IPR050259">
    <property type="entry name" value="SDR"/>
</dbReference>
<dbReference type="PRINTS" id="PR00080">
    <property type="entry name" value="SDRFAMILY"/>
</dbReference>
<proteinExistence type="inferred from homology"/>
<reference evidence="14" key="1">
    <citation type="submission" date="2013-07" db="EMBL/GenBank/DDBJ databases">
        <title>Sub-species coevolution in mutualistic symbiosis.</title>
        <authorList>
            <person name="Murfin K."/>
            <person name="Klassen J."/>
            <person name="Lee M."/>
            <person name="Forst S."/>
            <person name="Stock P."/>
            <person name="Goodrich-Blair H."/>
        </authorList>
    </citation>
    <scope>NUCLEOTIDE SEQUENCE [LARGE SCALE GENOMIC DNA]</scope>
    <source>
        <strain evidence="14">Oregonense</strain>
    </source>
</reference>
<dbReference type="EMBL" id="CBSX010000183">
    <property type="protein sequence ID" value="CDH07268.1"/>
    <property type="molecule type" value="Genomic_DNA"/>
</dbReference>
<comment type="caution">
    <text evidence="14">The sequence shown here is derived from an EMBL/GenBank/DDBJ whole genome shotgun (WGS) entry which is preliminary data.</text>
</comment>
<protein>
    <recommendedName>
        <fullName evidence="12">3-oxoacyl-[acyl-carrier-protein] reductase</fullName>
        <ecNumber evidence="12">1.1.1.100</ecNumber>
    </recommendedName>
</protein>
<feature type="binding site" evidence="11">
    <location>
        <position position="42"/>
    </location>
    <ligand>
        <name>NADP(+)</name>
        <dbReference type="ChEBI" id="CHEBI:58349"/>
    </ligand>
</feature>
<keyword evidence="6 11" id="KW-0521">NADP</keyword>
<dbReference type="GO" id="GO:0051287">
    <property type="term" value="F:NAD binding"/>
    <property type="evidence" value="ECO:0007669"/>
    <property type="project" value="UniProtKB-UniRule"/>
</dbReference>
<feature type="active site" description="Proton acceptor" evidence="10">
    <location>
        <position position="156"/>
    </location>
</feature>
<dbReference type="GO" id="GO:0004316">
    <property type="term" value="F:3-oxoacyl-[acyl-carrier-protein] reductase (NADPH) activity"/>
    <property type="evidence" value="ECO:0007669"/>
    <property type="project" value="UniProtKB-UniRule"/>
</dbReference>
<evidence type="ECO:0000259" key="13">
    <source>
        <dbReference type="SMART" id="SM00822"/>
    </source>
</evidence>
<name>A0A077P9D1_XENBV</name>
<dbReference type="NCBIfam" id="NF004197">
    <property type="entry name" value="PRK05653.1-1"/>
    <property type="match status" value="1"/>
</dbReference>
<feature type="binding site" evidence="11">
    <location>
        <begin position="17"/>
        <end position="20"/>
    </location>
    <ligand>
        <name>NADP(+)</name>
        <dbReference type="ChEBI" id="CHEBI:58349"/>
    </ligand>
</feature>
<dbReference type="PANTHER" id="PTHR42879">
    <property type="entry name" value="3-OXOACYL-(ACYL-CARRIER-PROTEIN) REDUCTASE"/>
    <property type="match status" value="1"/>
</dbReference>
<dbReference type="SUPFAM" id="SSF51735">
    <property type="entry name" value="NAD(P)-binding Rossmann-fold domains"/>
    <property type="match status" value="1"/>
</dbReference>
<comment type="pathway">
    <text evidence="2 12">Lipid metabolism; fatty acid biosynthesis.</text>
</comment>
<dbReference type="NCBIfam" id="NF005559">
    <property type="entry name" value="PRK07231.1"/>
    <property type="match status" value="1"/>
</dbReference>
<dbReference type="CDD" id="cd05333">
    <property type="entry name" value="BKR_SDR_c"/>
    <property type="match status" value="1"/>
</dbReference>
<comment type="subunit">
    <text evidence="12">Homotetramer.</text>
</comment>
<evidence type="ECO:0000256" key="7">
    <source>
        <dbReference type="ARBA" id="ARBA00023002"/>
    </source>
</evidence>
<dbReference type="PRINTS" id="PR00081">
    <property type="entry name" value="GDHRDH"/>
</dbReference>
<evidence type="ECO:0000256" key="10">
    <source>
        <dbReference type="PIRSR" id="PIRSR611284-1"/>
    </source>
</evidence>
<comment type="catalytic activity">
    <reaction evidence="12">
        <text>a (3R)-hydroxyacyl-[ACP] + NADP(+) = a 3-oxoacyl-[ACP] + NADPH + H(+)</text>
        <dbReference type="Rhea" id="RHEA:17397"/>
        <dbReference type="Rhea" id="RHEA-COMP:9916"/>
        <dbReference type="Rhea" id="RHEA-COMP:9945"/>
        <dbReference type="ChEBI" id="CHEBI:15378"/>
        <dbReference type="ChEBI" id="CHEBI:57783"/>
        <dbReference type="ChEBI" id="CHEBI:58349"/>
        <dbReference type="ChEBI" id="CHEBI:78776"/>
        <dbReference type="ChEBI" id="CHEBI:78827"/>
        <dbReference type="EC" id="1.1.1.100"/>
    </reaction>
</comment>
<dbReference type="Gene3D" id="3.40.50.720">
    <property type="entry name" value="NAD(P)-binding Rossmann-like Domain"/>
    <property type="match status" value="1"/>
</dbReference>
<dbReference type="NCBIfam" id="NF009466">
    <property type="entry name" value="PRK12826.1-2"/>
    <property type="match status" value="1"/>
</dbReference>
<gene>
    <name evidence="14" type="primary">fabG</name>
    <name evidence="14" type="ORF">XBO1_2630011</name>
</gene>
<dbReference type="EC" id="1.1.1.100" evidence="12"/>
<dbReference type="InterPro" id="IPR036291">
    <property type="entry name" value="NAD(P)-bd_dom_sf"/>
</dbReference>
<dbReference type="InterPro" id="IPR020904">
    <property type="entry name" value="Sc_DH/Rdtase_CS"/>
</dbReference>
<sequence>MTEENMSFDGKIALVTGASRGIGRSIAELLVERGARVIGTATSENGAEAISAYLGDKGKGFVLNVTDSESVEKALSNIRAEFGEIDILVNNAGITRDNLLMRMKDGEWQDIIDTNLSSIFRLSKAVMRSMMKKRYGRIISIGSIVGTMGNAGQANYAAAKAGVIGFSKSLAREVASRGITVNVVAPGFIETDMTRALTDDQRVGILSEIPASRLGDAKEIASAVAFLASDEAAYITGETLHVNGGMYMI</sequence>
<dbReference type="Proteomes" id="UP000028483">
    <property type="component" value="Unassembled WGS sequence"/>
</dbReference>
<dbReference type="NCBIfam" id="TIGR01830">
    <property type="entry name" value="3oxo_ACP_reduc"/>
    <property type="match status" value="1"/>
</dbReference>
<evidence type="ECO:0000256" key="3">
    <source>
        <dbReference type="ARBA" id="ARBA00006484"/>
    </source>
</evidence>
<evidence type="ECO:0000256" key="2">
    <source>
        <dbReference type="ARBA" id="ARBA00005194"/>
    </source>
</evidence>
<feature type="binding site" evidence="11">
    <location>
        <position position="91"/>
    </location>
    <ligand>
        <name>NADP(+)</name>
        <dbReference type="ChEBI" id="CHEBI:58349"/>
    </ligand>
</feature>
<dbReference type="Pfam" id="PF13561">
    <property type="entry name" value="adh_short_C2"/>
    <property type="match status" value="1"/>
</dbReference>
<evidence type="ECO:0000313" key="14">
    <source>
        <dbReference type="EMBL" id="CDH07268.1"/>
    </source>
</evidence>
<evidence type="ECO:0000256" key="5">
    <source>
        <dbReference type="ARBA" id="ARBA00022832"/>
    </source>
</evidence>
<evidence type="ECO:0000256" key="11">
    <source>
        <dbReference type="PIRSR" id="PIRSR611284-2"/>
    </source>
</evidence>
<dbReference type="PROSITE" id="PS00061">
    <property type="entry name" value="ADH_SHORT"/>
    <property type="match status" value="1"/>
</dbReference>
<dbReference type="InterPro" id="IPR057326">
    <property type="entry name" value="KR_dom"/>
</dbReference>
<dbReference type="PANTHER" id="PTHR42879:SF2">
    <property type="entry name" value="3-OXOACYL-[ACYL-CARRIER-PROTEIN] REDUCTASE FABG"/>
    <property type="match status" value="1"/>
</dbReference>
<feature type="binding site" evidence="11">
    <location>
        <begin position="64"/>
        <end position="65"/>
    </location>
    <ligand>
        <name>NADP(+)</name>
        <dbReference type="ChEBI" id="CHEBI:58349"/>
    </ligand>
</feature>
<comment type="function">
    <text evidence="1 12">Catalyzes the NADPH-dependent reduction of beta-ketoacyl-ACP substrates to beta-hydroxyacyl-ACP products, the first reductive step in the elongation cycle of fatty acid biosynthesis.</text>
</comment>
<keyword evidence="9 12" id="KW-0275">Fatty acid biosynthesis</keyword>
<dbReference type="SMART" id="SM00822">
    <property type="entry name" value="PKS_KR"/>
    <property type="match status" value="1"/>
</dbReference>
<dbReference type="GO" id="GO:0030497">
    <property type="term" value="P:fatty acid elongation"/>
    <property type="evidence" value="ECO:0007669"/>
    <property type="project" value="UniProtKB-ARBA"/>
</dbReference>
<keyword evidence="5 12" id="KW-0276">Fatty acid metabolism</keyword>
<organism evidence="14 15">
    <name type="scientific">Xenorhabdus bovienii str. oregonense</name>
    <dbReference type="NCBI Taxonomy" id="1398202"/>
    <lineage>
        <taxon>Bacteria</taxon>
        <taxon>Pseudomonadati</taxon>
        <taxon>Pseudomonadota</taxon>
        <taxon>Gammaproteobacteria</taxon>
        <taxon>Enterobacterales</taxon>
        <taxon>Morganellaceae</taxon>
        <taxon>Xenorhabdus</taxon>
    </lineage>
</organism>
<evidence type="ECO:0000256" key="1">
    <source>
        <dbReference type="ARBA" id="ARBA00002607"/>
    </source>
</evidence>
<dbReference type="AlphaFoldDB" id="A0A077P9D1"/>
<keyword evidence="8 12" id="KW-0443">Lipid metabolism</keyword>
<dbReference type="UniPathway" id="UPA00094"/>
<evidence type="ECO:0000256" key="12">
    <source>
        <dbReference type="RuleBase" id="RU366074"/>
    </source>
</evidence>
<dbReference type="HOGENOM" id="CLU_010194_1_3_6"/>
<evidence type="ECO:0000256" key="8">
    <source>
        <dbReference type="ARBA" id="ARBA00023098"/>
    </source>
</evidence>
<dbReference type="NCBIfam" id="NF009464">
    <property type="entry name" value="PRK12824.1"/>
    <property type="match status" value="1"/>
</dbReference>
<comment type="similarity">
    <text evidence="3 12">Belongs to the short-chain dehydrogenases/reductases (SDR) family.</text>
</comment>
<feature type="domain" description="Ketoreductase" evidence="13">
    <location>
        <begin position="11"/>
        <end position="192"/>
    </location>
</feature>
<evidence type="ECO:0000256" key="9">
    <source>
        <dbReference type="ARBA" id="ARBA00023160"/>
    </source>
</evidence>
<keyword evidence="4 12" id="KW-0444">Lipid biosynthesis</keyword>
<dbReference type="InterPro" id="IPR011284">
    <property type="entry name" value="3oxo_ACP_reduc"/>
</dbReference>